<dbReference type="Proteomes" id="UP000265520">
    <property type="component" value="Unassembled WGS sequence"/>
</dbReference>
<feature type="non-terminal residue" evidence="2">
    <location>
        <position position="1"/>
    </location>
</feature>
<evidence type="ECO:0000313" key="2">
    <source>
        <dbReference type="EMBL" id="MCI75350.1"/>
    </source>
</evidence>
<dbReference type="AlphaFoldDB" id="A0A392USN6"/>
<protein>
    <submittedName>
        <fullName evidence="2">Uncharacterized protein</fullName>
    </submittedName>
</protein>
<name>A0A392USN6_9FABA</name>
<evidence type="ECO:0000313" key="3">
    <source>
        <dbReference type="Proteomes" id="UP000265520"/>
    </source>
</evidence>
<keyword evidence="3" id="KW-1185">Reference proteome</keyword>
<accession>A0A392USN6</accession>
<evidence type="ECO:0000256" key="1">
    <source>
        <dbReference type="SAM" id="MobiDB-lite"/>
    </source>
</evidence>
<dbReference type="EMBL" id="LXQA010880761">
    <property type="protein sequence ID" value="MCI75350.1"/>
    <property type="molecule type" value="Genomic_DNA"/>
</dbReference>
<organism evidence="2 3">
    <name type="scientific">Trifolium medium</name>
    <dbReference type="NCBI Taxonomy" id="97028"/>
    <lineage>
        <taxon>Eukaryota</taxon>
        <taxon>Viridiplantae</taxon>
        <taxon>Streptophyta</taxon>
        <taxon>Embryophyta</taxon>
        <taxon>Tracheophyta</taxon>
        <taxon>Spermatophyta</taxon>
        <taxon>Magnoliopsida</taxon>
        <taxon>eudicotyledons</taxon>
        <taxon>Gunneridae</taxon>
        <taxon>Pentapetalae</taxon>
        <taxon>rosids</taxon>
        <taxon>fabids</taxon>
        <taxon>Fabales</taxon>
        <taxon>Fabaceae</taxon>
        <taxon>Papilionoideae</taxon>
        <taxon>50 kb inversion clade</taxon>
        <taxon>NPAAA clade</taxon>
        <taxon>Hologalegina</taxon>
        <taxon>IRL clade</taxon>
        <taxon>Trifolieae</taxon>
        <taxon>Trifolium</taxon>
    </lineage>
</organism>
<sequence length="42" mass="4638">LAQREAGDASQKVSGSLESPGERWRRFSLSDAYPRSAMQAQI</sequence>
<reference evidence="2 3" key="1">
    <citation type="journal article" date="2018" name="Front. Plant Sci.">
        <title>Red Clover (Trifolium pratense) and Zigzag Clover (T. medium) - A Picture of Genomic Similarities and Differences.</title>
        <authorList>
            <person name="Dluhosova J."/>
            <person name="Istvanek J."/>
            <person name="Nedelnik J."/>
            <person name="Repkova J."/>
        </authorList>
    </citation>
    <scope>NUCLEOTIDE SEQUENCE [LARGE SCALE GENOMIC DNA]</scope>
    <source>
        <strain evidence="3">cv. 10/8</strain>
        <tissue evidence="2">Leaf</tissue>
    </source>
</reference>
<proteinExistence type="predicted"/>
<feature type="region of interest" description="Disordered" evidence="1">
    <location>
        <begin position="1"/>
        <end position="42"/>
    </location>
</feature>
<comment type="caution">
    <text evidence="2">The sequence shown here is derived from an EMBL/GenBank/DDBJ whole genome shotgun (WGS) entry which is preliminary data.</text>
</comment>